<feature type="region of interest" description="Disordered" evidence="3">
    <location>
        <begin position="120"/>
        <end position="158"/>
    </location>
</feature>
<feature type="compositionally biased region" description="Polar residues" evidence="3">
    <location>
        <begin position="120"/>
        <end position="134"/>
    </location>
</feature>
<evidence type="ECO:0000313" key="5">
    <source>
        <dbReference type="Proteomes" id="UP000233837"/>
    </source>
</evidence>
<organism evidence="4 5">
    <name type="scientific">Dendrobium catenatum</name>
    <dbReference type="NCBI Taxonomy" id="906689"/>
    <lineage>
        <taxon>Eukaryota</taxon>
        <taxon>Viridiplantae</taxon>
        <taxon>Streptophyta</taxon>
        <taxon>Embryophyta</taxon>
        <taxon>Tracheophyta</taxon>
        <taxon>Spermatophyta</taxon>
        <taxon>Magnoliopsida</taxon>
        <taxon>Liliopsida</taxon>
        <taxon>Asparagales</taxon>
        <taxon>Orchidaceae</taxon>
        <taxon>Epidendroideae</taxon>
        <taxon>Malaxideae</taxon>
        <taxon>Dendrobiinae</taxon>
        <taxon>Dendrobium</taxon>
    </lineage>
</organism>
<evidence type="ECO:0000313" key="4">
    <source>
        <dbReference type="EMBL" id="PKU87300.1"/>
    </source>
</evidence>
<dbReference type="InterPro" id="IPR011990">
    <property type="entry name" value="TPR-like_helical_dom_sf"/>
</dbReference>
<accession>A0A2I0XHC9</accession>
<dbReference type="PANTHER" id="PTHR31208:SF2">
    <property type="entry name" value="DOMAIN-CONTAINING PROTEIN, PUTATIVE, EXPRESSED-RELATED"/>
    <property type="match status" value="1"/>
</dbReference>
<protein>
    <submittedName>
        <fullName evidence="4">Pentatricopeptide repeat-containing protein</fullName>
    </submittedName>
</protein>
<reference evidence="4 5" key="2">
    <citation type="journal article" date="2017" name="Nature">
        <title>The Apostasia genome and the evolution of orchids.</title>
        <authorList>
            <person name="Zhang G.Q."/>
            <person name="Liu K.W."/>
            <person name="Li Z."/>
            <person name="Lohaus R."/>
            <person name="Hsiao Y.Y."/>
            <person name="Niu S.C."/>
            <person name="Wang J.Y."/>
            <person name="Lin Y.C."/>
            <person name="Xu Q."/>
            <person name="Chen L.J."/>
            <person name="Yoshida K."/>
            <person name="Fujiwara S."/>
            <person name="Wang Z.W."/>
            <person name="Zhang Y.Q."/>
            <person name="Mitsuda N."/>
            <person name="Wang M."/>
            <person name="Liu G.H."/>
            <person name="Pecoraro L."/>
            <person name="Huang H.X."/>
            <person name="Xiao X.J."/>
            <person name="Lin M."/>
            <person name="Wu X.Y."/>
            <person name="Wu W.L."/>
            <person name="Chen Y.Y."/>
            <person name="Chang S.B."/>
            <person name="Sakamoto S."/>
            <person name="Ohme-Takagi M."/>
            <person name="Yagi M."/>
            <person name="Zeng S.J."/>
            <person name="Shen C.Y."/>
            <person name="Yeh C.M."/>
            <person name="Luo Y.B."/>
            <person name="Tsai W.C."/>
            <person name="Van de Peer Y."/>
            <person name="Liu Z.J."/>
        </authorList>
    </citation>
    <scope>NUCLEOTIDE SEQUENCE [LARGE SCALE GENOMIC DNA]</scope>
    <source>
        <tissue evidence="4">The whole plant</tissue>
    </source>
</reference>
<dbReference type="NCBIfam" id="TIGR00756">
    <property type="entry name" value="PPR"/>
    <property type="match status" value="1"/>
</dbReference>
<evidence type="ECO:0000256" key="2">
    <source>
        <dbReference type="PROSITE-ProRule" id="PRU00708"/>
    </source>
</evidence>
<keyword evidence="5" id="KW-1185">Reference proteome</keyword>
<keyword evidence="1" id="KW-0677">Repeat</keyword>
<dbReference type="PANTHER" id="PTHR31208">
    <property type="entry name" value="EXPRESSED PROTEIN"/>
    <property type="match status" value="1"/>
</dbReference>
<feature type="repeat" description="PPR" evidence="2">
    <location>
        <begin position="25"/>
        <end position="59"/>
    </location>
</feature>
<sequence length="227" mass="24537">MTMAGKLNAGLGLWDEMKASGFRPNFGLYAMMIETQARCGRLDLAATLFADMEKAGFLPTPSNTESQNGECRVDCPDNDAEKRNVEIFSTYNGCIAIGVANNNSPLSSGSADVPTVTNAANSQVVSEPPGTTESPTEKNKTSEVADSDTSYPDAPEKPYVPPVIKISLEPEKPVIQQEIVDMYMKSMQQFTESLAKIETSENDENGSMQQDVFIMSSGDGDVYTAYV</sequence>
<dbReference type="PROSITE" id="PS51375">
    <property type="entry name" value="PPR"/>
    <property type="match status" value="1"/>
</dbReference>
<dbReference type="AlphaFoldDB" id="A0A2I0XHC9"/>
<reference evidence="4 5" key="1">
    <citation type="journal article" date="2016" name="Sci. Rep.">
        <title>The Dendrobium catenatum Lindl. genome sequence provides insights into polysaccharide synthase, floral development and adaptive evolution.</title>
        <authorList>
            <person name="Zhang G.Q."/>
            <person name="Xu Q."/>
            <person name="Bian C."/>
            <person name="Tsai W.C."/>
            <person name="Yeh C.M."/>
            <person name="Liu K.W."/>
            <person name="Yoshida K."/>
            <person name="Zhang L.S."/>
            <person name="Chang S.B."/>
            <person name="Chen F."/>
            <person name="Shi Y."/>
            <person name="Su Y.Y."/>
            <person name="Zhang Y.Q."/>
            <person name="Chen L.J."/>
            <person name="Yin Y."/>
            <person name="Lin M."/>
            <person name="Huang H."/>
            <person name="Deng H."/>
            <person name="Wang Z.W."/>
            <person name="Zhu S.L."/>
            <person name="Zhao X."/>
            <person name="Deng C."/>
            <person name="Niu S.C."/>
            <person name="Huang J."/>
            <person name="Wang M."/>
            <person name="Liu G.H."/>
            <person name="Yang H.J."/>
            <person name="Xiao X.J."/>
            <person name="Hsiao Y.Y."/>
            <person name="Wu W.L."/>
            <person name="Chen Y.Y."/>
            <person name="Mitsuda N."/>
            <person name="Ohme-Takagi M."/>
            <person name="Luo Y.B."/>
            <person name="Van de Peer Y."/>
            <person name="Liu Z.J."/>
        </authorList>
    </citation>
    <scope>NUCLEOTIDE SEQUENCE [LARGE SCALE GENOMIC DNA]</scope>
    <source>
        <tissue evidence="4">The whole plant</tissue>
    </source>
</reference>
<dbReference type="InterPro" id="IPR002885">
    <property type="entry name" value="PPR_rpt"/>
</dbReference>
<evidence type="ECO:0000256" key="3">
    <source>
        <dbReference type="SAM" id="MobiDB-lite"/>
    </source>
</evidence>
<proteinExistence type="predicted"/>
<dbReference type="EMBL" id="KZ501888">
    <property type="protein sequence ID" value="PKU87300.1"/>
    <property type="molecule type" value="Genomic_DNA"/>
</dbReference>
<gene>
    <name evidence="4" type="ORF">MA16_Dca024333</name>
</gene>
<dbReference type="Gene3D" id="1.25.40.10">
    <property type="entry name" value="Tetratricopeptide repeat domain"/>
    <property type="match status" value="1"/>
</dbReference>
<name>A0A2I0XHC9_9ASPA</name>
<dbReference type="Proteomes" id="UP000233837">
    <property type="component" value="Unassembled WGS sequence"/>
</dbReference>
<evidence type="ECO:0000256" key="1">
    <source>
        <dbReference type="ARBA" id="ARBA00022737"/>
    </source>
</evidence>